<dbReference type="NCBIfam" id="TIGR00791">
    <property type="entry name" value="gntP"/>
    <property type="match status" value="1"/>
</dbReference>
<feature type="transmembrane region" description="Helical" evidence="1">
    <location>
        <begin position="146"/>
        <end position="164"/>
    </location>
</feature>
<dbReference type="GO" id="GO:0005886">
    <property type="term" value="C:plasma membrane"/>
    <property type="evidence" value="ECO:0007669"/>
    <property type="project" value="TreeGrafter"/>
</dbReference>
<reference evidence="2 3" key="1">
    <citation type="submission" date="2016-11" db="EMBL/GenBank/DDBJ databases">
        <authorList>
            <person name="Jaros S."/>
            <person name="Januszkiewicz K."/>
            <person name="Wedrychowicz H."/>
        </authorList>
    </citation>
    <scope>NUCLEOTIDE SEQUENCE [LARGE SCALE GENOMIC DNA]</scope>
    <source>
        <strain evidence="2 3">DSM 14916</strain>
    </source>
</reference>
<dbReference type="PIRSF" id="PIRSF002746">
    <property type="entry name" value="Gluconate_transporter"/>
    <property type="match status" value="1"/>
</dbReference>
<organism evidence="2 3">
    <name type="scientific">Muricoccus roseus</name>
    <dbReference type="NCBI Taxonomy" id="198092"/>
    <lineage>
        <taxon>Bacteria</taxon>
        <taxon>Pseudomonadati</taxon>
        <taxon>Pseudomonadota</taxon>
        <taxon>Alphaproteobacteria</taxon>
        <taxon>Acetobacterales</taxon>
        <taxon>Roseomonadaceae</taxon>
        <taxon>Muricoccus</taxon>
    </lineage>
</organism>
<feature type="transmembrane region" description="Helical" evidence="1">
    <location>
        <begin position="356"/>
        <end position="375"/>
    </location>
</feature>
<dbReference type="OrthoDB" id="9787129at2"/>
<keyword evidence="1" id="KW-0812">Transmembrane</keyword>
<sequence length="469" mass="48825">MNAAATAVGPAAIIGLVLGIILLIFLVLRTKVHAIVALVIAASIAGLSAGMAPDAVVKSITTGFGATLSTIGLVIGFGVMMGRILEISGAAEKLAITLVRWLGEKKEEWAMIATGYIVSIPIFCDSAFVILNPLVRALSRNTGRSVLTLGIALAGGLMLTHHAVPPTPGPLGAAGIFNVDIGLMIFWGVVLTLPATFTIILYARAMGPRIEAMIERETGEALTTTAAFEQFKESAAERERALPPLWLSMLPIVVPILLIFINTVVSGFVTASGDRALATNPLVQACAFIGNPVIAVGLGVIIAVYGLARHLTQHETMAELEKGIEAAGIIMLVTGAGGALGAVLRDSGTGTYIGQWVATLPLPAVLIPFVIATLVRLIQGSGTVAMITGASISAPILAQIPDVNLVFAAQAACIGSMVFGYFNDSYFWVINRILGVKSAKHQMLTWSIPSTIGWATCLVTLLIANAIFG</sequence>
<keyword evidence="3" id="KW-1185">Reference proteome</keyword>
<evidence type="ECO:0000256" key="1">
    <source>
        <dbReference type="SAM" id="Phobius"/>
    </source>
</evidence>
<dbReference type="EMBL" id="FQZF01000057">
    <property type="protein sequence ID" value="SHK45993.1"/>
    <property type="molecule type" value="Genomic_DNA"/>
</dbReference>
<feature type="transmembrane region" description="Helical" evidence="1">
    <location>
        <begin position="326"/>
        <end position="344"/>
    </location>
</feature>
<dbReference type="RefSeq" id="WP_073140432.1">
    <property type="nucleotide sequence ID" value="NZ_FQZF01000057.1"/>
</dbReference>
<dbReference type="AlphaFoldDB" id="A0A1M6SMQ8"/>
<gene>
    <name evidence="2" type="ORF">SAMN02745194_04961</name>
</gene>
<feature type="transmembrane region" description="Helical" evidence="1">
    <location>
        <begin position="382"/>
        <end position="400"/>
    </location>
</feature>
<name>A0A1M6SMQ8_9PROT</name>
<feature type="transmembrane region" description="Helical" evidence="1">
    <location>
        <begin position="7"/>
        <end position="28"/>
    </location>
</feature>
<dbReference type="InterPro" id="IPR003474">
    <property type="entry name" value="Glcn_transporter"/>
</dbReference>
<evidence type="ECO:0000313" key="3">
    <source>
        <dbReference type="Proteomes" id="UP000184387"/>
    </source>
</evidence>
<feature type="transmembrane region" description="Helical" evidence="1">
    <location>
        <begin position="406"/>
        <end position="423"/>
    </location>
</feature>
<keyword evidence="1" id="KW-0472">Membrane</keyword>
<dbReference type="PANTHER" id="PTHR30354:SF11">
    <property type="entry name" value="PERMEASE"/>
    <property type="match status" value="1"/>
</dbReference>
<accession>A0A1M6SMQ8</accession>
<dbReference type="Pfam" id="PF02447">
    <property type="entry name" value="GntP_permease"/>
    <property type="match status" value="1"/>
</dbReference>
<dbReference type="PANTHER" id="PTHR30354">
    <property type="entry name" value="GNT FAMILY GLUCONATE TRANSPORTER"/>
    <property type="match status" value="1"/>
</dbReference>
<feature type="transmembrane region" description="Helical" evidence="1">
    <location>
        <begin position="444"/>
        <end position="468"/>
    </location>
</feature>
<evidence type="ECO:0000313" key="2">
    <source>
        <dbReference type="EMBL" id="SHK45993.1"/>
    </source>
</evidence>
<proteinExistence type="predicted"/>
<protein>
    <submittedName>
        <fullName evidence="2">Gluconate:H+ symporter, GntP family</fullName>
    </submittedName>
</protein>
<keyword evidence="1" id="KW-1133">Transmembrane helix</keyword>
<feature type="transmembrane region" description="Helical" evidence="1">
    <location>
        <begin position="109"/>
        <end position="134"/>
    </location>
</feature>
<feature type="transmembrane region" description="Helical" evidence="1">
    <location>
        <begin position="245"/>
        <end position="270"/>
    </location>
</feature>
<feature type="transmembrane region" description="Helical" evidence="1">
    <location>
        <begin position="184"/>
        <end position="203"/>
    </location>
</feature>
<dbReference type="GO" id="GO:0015128">
    <property type="term" value="F:gluconate transmembrane transporter activity"/>
    <property type="evidence" value="ECO:0007669"/>
    <property type="project" value="InterPro"/>
</dbReference>
<feature type="transmembrane region" description="Helical" evidence="1">
    <location>
        <begin position="282"/>
        <end position="305"/>
    </location>
</feature>
<feature type="transmembrane region" description="Helical" evidence="1">
    <location>
        <begin position="34"/>
        <end position="52"/>
    </location>
</feature>
<dbReference type="STRING" id="198092.SAMN02745194_04961"/>
<feature type="transmembrane region" description="Helical" evidence="1">
    <location>
        <begin position="64"/>
        <end position="85"/>
    </location>
</feature>
<dbReference type="Proteomes" id="UP000184387">
    <property type="component" value="Unassembled WGS sequence"/>
</dbReference>